<dbReference type="Pfam" id="PF13563">
    <property type="entry name" value="2_5_RNA_ligase2"/>
    <property type="match status" value="1"/>
</dbReference>
<dbReference type="GO" id="GO:0016874">
    <property type="term" value="F:ligase activity"/>
    <property type="evidence" value="ECO:0007669"/>
    <property type="project" value="UniProtKB-KW"/>
</dbReference>
<comment type="caution">
    <text evidence="1">The sequence shown here is derived from an EMBL/GenBank/DDBJ whole genome shotgun (WGS) entry which is preliminary data.</text>
</comment>
<protein>
    <submittedName>
        <fullName evidence="1">2'-5' RNA ligase family protein</fullName>
    </submittedName>
</protein>
<sequence length="156" mass="16721">MHTVELLFDAALETSVRDLWQRLHAAGLRSLAAHTHATNRPHLTLVTTGRLPALPPLGLPVPVSLGPAALLGRTLVREVTAGPSLRRLQSAVWGAVVPANPLHSPDRWTPHVSLALNLPAAQHAAALELLRELPPAHGELVTGRSYDTESRTVTDL</sequence>
<dbReference type="SUPFAM" id="SSF55144">
    <property type="entry name" value="LigT-like"/>
    <property type="match status" value="1"/>
</dbReference>
<dbReference type="RefSeq" id="WP_196416857.1">
    <property type="nucleotide sequence ID" value="NZ_JADQTO010000013.1"/>
</dbReference>
<organism evidence="1 2">
    <name type="scientific">Actinoplanes aureus</name>
    <dbReference type="NCBI Taxonomy" id="2792083"/>
    <lineage>
        <taxon>Bacteria</taxon>
        <taxon>Bacillati</taxon>
        <taxon>Actinomycetota</taxon>
        <taxon>Actinomycetes</taxon>
        <taxon>Micromonosporales</taxon>
        <taxon>Micromonosporaceae</taxon>
        <taxon>Actinoplanes</taxon>
    </lineage>
</organism>
<evidence type="ECO:0000313" key="1">
    <source>
        <dbReference type="EMBL" id="MBG0565081.1"/>
    </source>
</evidence>
<dbReference type="AlphaFoldDB" id="A0A931G1F1"/>
<name>A0A931G1F1_9ACTN</name>
<dbReference type="Proteomes" id="UP000598146">
    <property type="component" value="Unassembled WGS sequence"/>
</dbReference>
<evidence type="ECO:0000313" key="2">
    <source>
        <dbReference type="Proteomes" id="UP000598146"/>
    </source>
</evidence>
<gene>
    <name evidence="1" type="ORF">I4J89_26880</name>
</gene>
<proteinExistence type="predicted"/>
<dbReference type="EMBL" id="JADQTO010000013">
    <property type="protein sequence ID" value="MBG0565081.1"/>
    <property type="molecule type" value="Genomic_DNA"/>
</dbReference>
<reference evidence="1" key="1">
    <citation type="submission" date="2020-11" db="EMBL/GenBank/DDBJ databases">
        <title>Isolation and identification of active actinomycetes.</title>
        <authorList>
            <person name="Sun X."/>
        </authorList>
    </citation>
    <scope>NUCLEOTIDE SEQUENCE</scope>
    <source>
        <strain evidence="1">NEAU-A11</strain>
    </source>
</reference>
<dbReference type="InterPro" id="IPR009097">
    <property type="entry name" value="Cyclic_Pdiesterase"/>
</dbReference>
<keyword evidence="2" id="KW-1185">Reference proteome</keyword>
<accession>A0A931G1F1</accession>
<keyword evidence="1" id="KW-0436">Ligase</keyword>
<dbReference type="Gene3D" id="3.90.1140.10">
    <property type="entry name" value="Cyclic phosphodiesterase"/>
    <property type="match status" value="1"/>
</dbReference>